<dbReference type="PANTHER" id="PTHR42985:SF2">
    <property type="entry name" value="SODIUM-DEPENDENT MULTIVITAMIN TRANSPORTER"/>
    <property type="match status" value="1"/>
</dbReference>
<evidence type="ECO:0000256" key="2">
    <source>
        <dbReference type="ARBA" id="ARBA00006434"/>
    </source>
</evidence>
<evidence type="ECO:0000256" key="5">
    <source>
        <dbReference type="ARBA" id="ARBA00022692"/>
    </source>
</evidence>
<keyword evidence="10" id="KW-0739">Sodium transport</keyword>
<feature type="transmembrane region" description="Helical" evidence="12">
    <location>
        <begin position="43"/>
        <end position="65"/>
    </location>
</feature>
<dbReference type="EnsemblMetazoa" id="CJA39255.1">
    <property type="protein sequence ID" value="CJA39255.1"/>
    <property type="gene ID" value="WBGene00215102"/>
</dbReference>
<feature type="transmembrane region" description="Helical" evidence="12">
    <location>
        <begin position="6"/>
        <end position="22"/>
    </location>
</feature>
<keyword evidence="6 12" id="KW-1133">Transmembrane helix</keyword>
<evidence type="ECO:0000256" key="4">
    <source>
        <dbReference type="ARBA" id="ARBA00022475"/>
    </source>
</evidence>
<reference evidence="14" key="1">
    <citation type="submission" date="2010-08" db="EMBL/GenBank/DDBJ databases">
        <authorList>
            <consortium name="Caenorhabditis japonica Sequencing Consortium"/>
            <person name="Wilson R.K."/>
        </authorList>
    </citation>
    <scope>NUCLEOTIDE SEQUENCE [LARGE SCALE GENOMIC DNA]</scope>
    <source>
        <strain evidence="14">DF5081</strain>
    </source>
</reference>
<dbReference type="GO" id="GO:0006814">
    <property type="term" value="P:sodium ion transport"/>
    <property type="evidence" value="ECO:0007669"/>
    <property type="project" value="UniProtKB-KW"/>
</dbReference>
<protein>
    <recommendedName>
        <fullName evidence="15">Sodium-coupled monocarboxylate transporter 1</fullName>
    </recommendedName>
</protein>
<name>A0A8R1ER45_CAEJA</name>
<keyword evidence="4" id="KW-1003">Cell membrane</keyword>
<reference evidence="13" key="2">
    <citation type="submission" date="2022-06" db="UniProtKB">
        <authorList>
            <consortium name="EnsemblMetazoa"/>
        </authorList>
    </citation>
    <scope>IDENTIFICATION</scope>
    <source>
        <strain evidence="13">DF5081</strain>
    </source>
</reference>
<dbReference type="AlphaFoldDB" id="A0A8R1ER45"/>
<dbReference type="GO" id="GO:0015293">
    <property type="term" value="F:symporter activity"/>
    <property type="evidence" value="ECO:0007669"/>
    <property type="project" value="TreeGrafter"/>
</dbReference>
<dbReference type="InterPro" id="IPR001734">
    <property type="entry name" value="Na/solute_symporter"/>
</dbReference>
<feature type="transmembrane region" description="Helical" evidence="12">
    <location>
        <begin position="249"/>
        <end position="274"/>
    </location>
</feature>
<keyword evidence="5 12" id="KW-0812">Transmembrane</keyword>
<evidence type="ECO:0000256" key="1">
    <source>
        <dbReference type="ARBA" id="ARBA00004651"/>
    </source>
</evidence>
<keyword evidence="3" id="KW-0813">Transport</keyword>
<comment type="similarity">
    <text evidence="2 11">Belongs to the sodium:solute symporter (SSF) (TC 2.A.21) family.</text>
</comment>
<feature type="transmembrane region" description="Helical" evidence="12">
    <location>
        <begin position="110"/>
        <end position="128"/>
    </location>
</feature>
<dbReference type="InterPro" id="IPR038377">
    <property type="entry name" value="Na/Glc_symporter_sf"/>
</dbReference>
<keyword evidence="7" id="KW-0915">Sodium</keyword>
<evidence type="ECO:0008006" key="15">
    <source>
        <dbReference type="Google" id="ProtNLM"/>
    </source>
</evidence>
<sequence length="402" mass="44181">MEIIDYVTLCTCLISISAYGFIKSRQNANEEQSAHATMVGSGVSVWSATLSVCSGFISSISLLGFPAEIYYQGGMMLWFVPMYAIAFPIVAFVFLPVLYNLKLTTIYEMILYNSVALYAPSLAIASITKIPITISIFITAFISAVYISIGGAKAGIHTSAVQMALIFLTMAFIITISLREMSINDVYTNVVRGRRLILDDFRLDPTIRHSVWSLLIGGTGNILALFAANQLSIQRYMAMDSLKSAQKVVILNIVCNTVILILYVLLGFVIYAYYHNCHPQIENANQLLPQFVTDVISQYPGSVGLFAAAVYSAGISTLSASFTAVSSIAINDVWKVYREYKKQPDLTNSQVQKAMRILQMCSLTSNHTQVSLELVSPLLSYSSLTTSQELKAAARTQQEAML</sequence>
<feature type="transmembrane region" description="Helical" evidence="12">
    <location>
        <begin position="134"/>
        <end position="152"/>
    </location>
</feature>
<evidence type="ECO:0000256" key="9">
    <source>
        <dbReference type="ARBA" id="ARBA00023136"/>
    </source>
</evidence>
<feature type="transmembrane region" description="Helical" evidence="12">
    <location>
        <begin position="159"/>
        <end position="178"/>
    </location>
</feature>
<evidence type="ECO:0000256" key="8">
    <source>
        <dbReference type="ARBA" id="ARBA00023065"/>
    </source>
</evidence>
<feature type="transmembrane region" description="Helical" evidence="12">
    <location>
        <begin position="210"/>
        <end position="228"/>
    </location>
</feature>
<feature type="transmembrane region" description="Helical" evidence="12">
    <location>
        <begin position="77"/>
        <end position="98"/>
    </location>
</feature>
<evidence type="ECO:0000313" key="13">
    <source>
        <dbReference type="EnsemblMetazoa" id="CJA39255.1"/>
    </source>
</evidence>
<dbReference type="PROSITE" id="PS50283">
    <property type="entry name" value="NA_SOLUT_SYMP_3"/>
    <property type="match status" value="1"/>
</dbReference>
<keyword evidence="8" id="KW-0406">Ion transport</keyword>
<organism evidence="13 14">
    <name type="scientific">Caenorhabditis japonica</name>
    <dbReference type="NCBI Taxonomy" id="281687"/>
    <lineage>
        <taxon>Eukaryota</taxon>
        <taxon>Metazoa</taxon>
        <taxon>Ecdysozoa</taxon>
        <taxon>Nematoda</taxon>
        <taxon>Chromadorea</taxon>
        <taxon>Rhabditida</taxon>
        <taxon>Rhabditina</taxon>
        <taxon>Rhabditomorpha</taxon>
        <taxon>Rhabditoidea</taxon>
        <taxon>Rhabditidae</taxon>
        <taxon>Peloderinae</taxon>
        <taxon>Caenorhabditis</taxon>
    </lineage>
</organism>
<evidence type="ECO:0000313" key="14">
    <source>
        <dbReference type="Proteomes" id="UP000005237"/>
    </source>
</evidence>
<dbReference type="Gene3D" id="1.20.1730.10">
    <property type="entry name" value="Sodium/glucose cotransporter"/>
    <property type="match status" value="1"/>
</dbReference>
<dbReference type="GO" id="GO:0005886">
    <property type="term" value="C:plasma membrane"/>
    <property type="evidence" value="ECO:0007669"/>
    <property type="project" value="UniProtKB-SubCell"/>
</dbReference>
<dbReference type="Pfam" id="PF00474">
    <property type="entry name" value="SSF"/>
    <property type="match status" value="1"/>
</dbReference>
<evidence type="ECO:0000256" key="7">
    <source>
        <dbReference type="ARBA" id="ARBA00023053"/>
    </source>
</evidence>
<evidence type="ECO:0000256" key="12">
    <source>
        <dbReference type="SAM" id="Phobius"/>
    </source>
</evidence>
<comment type="subcellular location">
    <subcellularLocation>
        <location evidence="1">Cell membrane</location>
        <topology evidence="1">Multi-pass membrane protein</topology>
    </subcellularLocation>
</comment>
<keyword evidence="9 12" id="KW-0472">Membrane</keyword>
<keyword evidence="14" id="KW-1185">Reference proteome</keyword>
<dbReference type="InterPro" id="IPR051163">
    <property type="entry name" value="Sodium:Solute_Symporter_SSF"/>
</dbReference>
<dbReference type="PANTHER" id="PTHR42985">
    <property type="entry name" value="SODIUM-COUPLED MONOCARBOXYLATE TRANSPORTER"/>
    <property type="match status" value="1"/>
</dbReference>
<evidence type="ECO:0000256" key="11">
    <source>
        <dbReference type="RuleBase" id="RU362091"/>
    </source>
</evidence>
<evidence type="ECO:0000256" key="3">
    <source>
        <dbReference type="ARBA" id="ARBA00022448"/>
    </source>
</evidence>
<accession>A0A8R1ER45</accession>
<dbReference type="Proteomes" id="UP000005237">
    <property type="component" value="Unassembled WGS sequence"/>
</dbReference>
<evidence type="ECO:0000256" key="10">
    <source>
        <dbReference type="ARBA" id="ARBA00023201"/>
    </source>
</evidence>
<proteinExistence type="inferred from homology"/>
<evidence type="ECO:0000256" key="6">
    <source>
        <dbReference type="ARBA" id="ARBA00022989"/>
    </source>
</evidence>